<dbReference type="PROSITE" id="PS50405">
    <property type="entry name" value="GST_CTER"/>
    <property type="match status" value="1"/>
</dbReference>
<dbReference type="Gene3D" id="3.40.30.10">
    <property type="entry name" value="Glutaredoxin"/>
    <property type="match status" value="1"/>
</dbReference>
<comment type="subcellular location">
    <subcellularLocation>
        <location evidence="1">Cytoplasm</location>
        <location evidence="1">Cytosol</location>
    </subcellularLocation>
</comment>
<dbReference type="SFLD" id="SFLDS00019">
    <property type="entry name" value="Glutathione_Transferase_(cytos"/>
    <property type="match status" value="1"/>
</dbReference>
<evidence type="ECO:0000256" key="3">
    <source>
        <dbReference type="ARBA" id="ARBA00022490"/>
    </source>
</evidence>
<dbReference type="GO" id="GO:0005829">
    <property type="term" value="C:cytosol"/>
    <property type="evidence" value="ECO:0007669"/>
    <property type="project" value="UniProtKB-SubCell"/>
</dbReference>
<dbReference type="AlphaFoldDB" id="A0A1R3JKV7"/>
<accession>A0A1R3JKV7</accession>
<evidence type="ECO:0000256" key="4">
    <source>
        <dbReference type="ARBA" id="ARBA00022575"/>
    </source>
</evidence>
<dbReference type="InterPro" id="IPR040079">
    <property type="entry name" value="Glutathione_S-Trfase"/>
</dbReference>
<evidence type="ECO:0000256" key="7">
    <source>
        <dbReference type="ARBA" id="ARBA00047960"/>
    </source>
</evidence>
<keyword evidence="4" id="KW-0216">Detoxification</keyword>
<reference evidence="11" key="1">
    <citation type="submission" date="2013-09" db="EMBL/GenBank/DDBJ databases">
        <title>Corchorus olitorius genome sequencing.</title>
        <authorList>
            <person name="Alam M."/>
            <person name="Haque M.S."/>
            <person name="Islam M.S."/>
            <person name="Emdad E.M."/>
            <person name="Islam M.M."/>
            <person name="Ahmed B."/>
            <person name="Halim A."/>
            <person name="Hossen Q.M.M."/>
            <person name="Hossain M.Z."/>
            <person name="Ahmed R."/>
            <person name="Khan M.M."/>
            <person name="Islam R."/>
            <person name="Rashid M.M."/>
            <person name="Khan S.A."/>
            <person name="Rahman M.S."/>
            <person name="Alam M."/>
            <person name="Yahiya A.S."/>
            <person name="Khan M.S."/>
            <person name="Azam M.S."/>
            <person name="Haque T."/>
            <person name="Lashkar M.Z.H."/>
            <person name="Akhand A.I."/>
            <person name="Morshed G."/>
            <person name="Roy S."/>
            <person name="Uddin K.S."/>
            <person name="Rabeya T."/>
            <person name="Hossain A.S."/>
            <person name="Chowdhury A."/>
            <person name="Snigdha A.R."/>
            <person name="Mortoza M.S."/>
            <person name="Matin S.A."/>
            <person name="Hoque S.M.E."/>
            <person name="Islam M.K."/>
            <person name="Roy D.K."/>
            <person name="Haider R."/>
            <person name="Moosa M.M."/>
            <person name="Elias S.M."/>
            <person name="Hasan A.M."/>
            <person name="Jahan S."/>
            <person name="Shafiuddin M."/>
            <person name="Mahmood N."/>
            <person name="Shommy N.S."/>
        </authorList>
    </citation>
    <scope>NUCLEOTIDE SEQUENCE [LARGE SCALE GENOMIC DNA]</scope>
    <source>
        <strain evidence="11">cv. O-4</strain>
    </source>
</reference>
<dbReference type="Pfam" id="PF02798">
    <property type="entry name" value="GST_N"/>
    <property type="match status" value="1"/>
</dbReference>
<feature type="domain" description="GST N-terminal" evidence="8">
    <location>
        <begin position="4"/>
        <end position="83"/>
    </location>
</feature>
<dbReference type="Gene3D" id="1.20.1050.10">
    <property type="match status" value="1"/>
</dbReference>
<dbReference type="Pfam" id="PF00043">
    <property type="entry name" value="GST_C"/>
    <property type="match status" value="1"/>
</dbReference>
<dbReference type="InterPro" id="IPR010987">
    <property type="entry name" value="Glutathione-S-Trfase_C-like"/>
</dbReference>
<proteinExistence type="inferred from homology"/>
<feature type="domain" description="GST C-terminal" evidence="9">
    <location>
        <begin position="89"/>
        <end position="212"/>
    </location>
</feature>
<dbReference type="InterPro" id="IPR045073">
    <property type="entry name" value="Omega/Tau-like"/>
</dbReference>
<dbReference type="InterPro" id="IPR004045">
    <property type="entry name" value="Glutathione_S-Trfase_N"/>
</dbReference>
<gene>
    <name evidence="10" type="ORF">COLO4_15880</name>
</gene>
<comment type="catalytic activity">
    <reaction evidence="7">
        <text>RX + glutathione = an S-substituted glutathione + a halide anion + H(+)</text>
        <dbReference type="Rhea" id="RHEA:16437"/>
        <dbReference type="ChEBI" id="CHEBI:15378"/>
        <dbReference type="ChEBI" id="CHEBI:16042"/>
        <dbReference type="ChEBI" id="CHEBI:17792"/>
        <dbReference type="ChEBI" id="CHEBI:57925"/>
        <dbReference type="ChEBI" id="CHEBI:90779"/>
        <dbReference type="EC" id="2.5.1.18"/>
    </reaction>
</comment>
<keyword evidence="11" id="KW-1185">Reference proteome</keyword>
<keyword evidence="5" id="KW-0808">Transferase</keyword>
<organism evidence="10 11">
    <name type="scientific">Corchorus olitorius</name>
    <dbReference type="NCBI Taxonomy" id="93759"/>
    <lineage>
        <taxon>Eukaryota</taxon>
        <taxon>Viridiplantae</taxon>
        <taxon>Streptophyta</taxon>
        <taxon>Embryophyta</taxon>
        <taxon>Tracheophyta</taxon>
        <taxon>Spermatophyta</taxon>
        <taxon>Magnoliopsida</taxon>
        <taxon>eudicotyledons</taxon>
        <taxon>Gunneridae</taxon>
        <taxon>Pentapetalae</taxon>
        <taxon>rosids</taxon>
        <taxon>malvids</taxon>
        <taxon>Malvales</taxon>
        <taxon>Malvaceae</taxon>
        <taxon>Grewioideae</taxon>
        <taxon>Apeibeae</taxon>
        <taxon>Corchorus</taxon>
    </lineage>
</organism>
<comment type="similarity">
    <text evidence="6">Belongs to the GST superfamily. Tau family.</text>
</comment>
<dbReference type="FunFam" id="1.20.1050.10:FF:000012">
    <property type="entry name" value="Tau class glutathione S-transferase"/>
    <property type="match status" value="1"/>
</dbReference>
<dbReference type="EMBL" id="AWUE01015837">
    <property type="protein sequence ID" value="OMO95435.1"/>
    <property type="molecule type" value="Genomic_DNA"/>
</dbReference>
<comment type="caution">
    <text evidence="10">The sequence shown here is derived from an EMBL/GenBank/DDBJ whole genome shotgun (WGS) entry which is preliminary data.</text>
</comment>
<dbReference type="InterPro" id="IPR036249">
    <property type="entry name" value="Thioredoxin-like_sf"/>
</dbReference>
<dbReference type="EC" id="2.5.1.18" evidence="2"/>
<evidence type="ECO:0000313" key="11">
    <source>
        <dbReference type="Proteomes" id="UP000187203"/>
    </source>
</evidence>
<dbReference type="OrthoDB" id="4951845at2759"/>
<dbReference type="InterPro" id="IPR004046">
    <property type="entry name" value="GST_C"/>
</dbReference>
<dbReference type="STRING" id="93759.A0A1R3JKV7"/>
<dbReference type="GO" id="GO:0009407">
    <property type="term" value="P:toxin catabolic process"/>
    <property type="evidence" value="ECO:0007669"/>
    <property type="project" value="UniProtKB-ARBA"/>
</dbReference>
<protein>
    <recommendedName>
        <fullName evidence="2">glutathione transferase</fullName>
        <ecNumber evidence="2">2.5.1.18</ecNumber>
    </recommendedName>
</protein>
<evidence type="ECO:0000256" key="2">
    <source>
        <dbReference type="ARBA" id="ARBA00012452"/>
    </source>
</evidence>
<dbReference type="PANTHER" id="PTHR11260">
    <property type="entry name" value="GLUTATHIONE S-TRANSFERASE, GST, SUPERFAMILY, GST DOMAIN CONTAINING"/>
    <property type="match status" value="1"/>
</dbReference>
<dbReference type="SFLD" id="SFLDG01152">
    <property type="entry name" value="Main.3:_Omega-_and_Tau-like"/>
    <property type="match status" value="1"/>
</dbReference>
<evidence type="ECO:0000259" key="9">
    <source>
        <dbReference type="PROSITE" id="PS50405"/>
    </source>
</evidence>
<dbReference type="SUPFAM" id="SSF47616">
    <property type="entry name" value="GST C-terminal domain-like"/>
    <property type="match status" value="1"/>
</dbReference>
<dbReference type="CDD" id="cd03185">
    <property type="entry name" value="GST_C_Tau"/>
    <property type="match status" value="1"/>
</dbReference>
<dbReference type="PROSITE" id="PS50404">
    <property type="entry name" value="GST_NTER"/>
    <property type="match status" value="1"/>
</dbReference>
<dbReference type="CDD" id="cd03058">
    <property type="entry name" value="GST_N_Tau"/>
    <property type="match status" value="1"/>
</dbReference>
<evidence type="ECO:0000256" key="5">
    <source>
        <dbReference type="ARBA" id="ARBA00022679"/>
    </source>
</evidence>
<evidence type="ECO:0000313" key="10">
    <source>
        <dbReference type="EMBL" id="OMO95435.1"/>
    </source>
</evidence>
<keyword evidence="3" id="KW-0963">Cytoplasm</keyword>
<evidence type="ECO:0000259" key="8">
    <source>
        <dbReference type="PROSITE" id="PS50404"/>
    </source>
</evidence>
<dbReference type="InterPro" id="IPR036282">
    <property type="entry name" value="Glutathione-S-Trfase_C_sf"/>
</dbReference>
<dbReference type="SFLD" id="SFLDG00358">
    <property type="entry name" value="Main_(cytGST)"/>
    <property type="match status" value="1"/>
</dbReference>
<dbReference type="InterPro" id="IPR045074">
    <property type="entry name" value="GST_C_Tau"/>
</dbReference>
<name>A0A1R3JKV7_9ROSI</name>
<dbReference type="SUPFAM" id="SSF52833">
    <property type="entry name" value="Thioredoxin-like"/>
    <property type="match status" value="1"/>
</dbReference>
<dbReference type="PANTHER" id="PTHR11260:SF474">
    <property type="entry name" value="GLUTATHIONE TRANSFERASE"/>
    <property type="match status" value="1"/>
</dbReference>
<sequence>MANEKVKLHGFWVSPFANRVKWALKLKGIEYEYMEEDVWNKSNLLIQLNPVYKKVPVLVHNGKVILESFLILEYIDETWNQNPLLLPQDPSQRALTRFWAKFAEEKIFEAAFNALCSHGDEQKKAVQLTMEAMEKIEGELKGKQQFFGGESIGYLDIILGWISYMLPVFEEVGSVQILDPVKFPATIAWSNRFLNHPVIKDTLPPKEKMLVYFQERRHIISCANLGWIKF</sequence>
<dbReference type="Proteomes" id="UP000187203">
    <property type="component" value="Unassembled WGS sequence"/>
</dbReference>
<dbReference type="GO" id="GO:0004364">
    <property type="term" value="F:glutathione transferase activity"/>
    <property type="evidence" value="ECO:0007669"/>
    <property type="project" value="UniProtKB-EC"/>
</dbReference>
<dbReference type="FunFam" id="3.40.30.10:FF:000014">
    <property type="entry name" value="Tau class glutathione S-transferase"/>
    <property type="match status" value="1"/>
</dbReference>
<evidence type="ECO:0000256" key="6">
    <source>
        <dbReference type="ARBA" id="ARBA00025743"/>
    </source>
</evidence>
<dbReference type="GO" id="GO:0006749">
    <property type="term" value="P:glutathione metabolic process"/>
    <property type="evidence" value="ECO:0007669"/>
    <property type="project" value="InterPro"/>
</dbReference>
<evidence type="ECO:0000256" key="1">
    <source>
        <dbReference type="ARBA" id="ARBA00004514"/>
    </source>
</evidence>